<dbReference type="InterPro" id="IPR012349">
    <property type="entry name" value="Split_barrel_FMN-bd"/>
</dbReference>
<sequence length="172" mass="18347">MTSTLPKQPVTAFDSRELRKALGRYATGVTVITARAPEGRRIGVTANSFTSVSLDPPLVAWCPAKSAPSLPALRQSTHFAVNVLAADQHHLSRQFATPAPDKFAGVTTTEGLGGAPLIEGALARFECRTVRWVDAGDHVICLGHVERFDTSDGEPLVFHAGAYHVATPHPDV</sequence>
<dbReference type="Pfam" id="PF01613">
    <property type="entry name" value="Flavin_Reduct"/>
    <property type="match status" value="1"/>
</dbReference>
<dbReference type="EMBL" id="QGUI02000038">
    <property type="protein sequence ID" value="MFO7191596.1"/>
    <property type="molecule type" value="Genomic_DNA"/>
</dbReference>
<keyword evidence="2 4" id="KW-0560">Oxidoreductase</keyword>
<accession>A0ABD6FC23</accession>
<dbReference type="InterPro" id="IPR050268">
    <property type="entry name" value="NADH-dep_flavin_reductase"/>
</dbReference>
<dbReference type="Gene3D" id="2.30.110.10">
    <property type="entry name" value="Electron Transport, Fmn-binding Protein, Chain A"/>
    <property type="match status" value="1"/>
</dbReference>
<dbReference type="PANTHER" id="PTHR30466">
    <property type="entry name" value="FLAVIN REDUCTASE"/>
    <property type="match status" value="1"/>
</dbReference>
<feature type="domain" description="Flavin reductase like" evidence="3">
    <location>
        <begin position="22"/>
        <end position="165"/>
    </location>
</feature>
<evidence type="ECO:0000256" key="2">
    <source>
        <dbReference type="ARBA" id="ARBA00023002"/>
    </source>
</evidence>
<evidence type="ECO:0000259" key="3">
    <source>
        <dbReference type="SMART" id="SM00903"/>
    </source>
</evidence>
<evidence type="ECO:0000313" key="5">
    <source>
        <dbReference type="Proteomes" id="UP000249324"/>
    </source>
</evidence>
<dbReference type="InterPro" id="IPR002563">
    <property type="entry name" value="Flavin_Rdtase-like_dom"/>
</dbReference>
<protein>
    <submittedName>
        <fullName evidence="4">Flavin reductase family protein</fullName>
        <ecNumber evidence="4">1.-.-.-</ecNumber>
    </submittedName>
</protein>
<reference evidence="4 5" key="1">
    <citation type="journal article" date="2021" name="BMC Genomics">
        <title>Genome-resolved metagenome and metatranscriptome analyses of thermophilic composting reveal key bacterial players and their metabolic interactions.</title>
        <authorList>
            <person name="Braga L.P.P."/>
            <person name="Pereira R.V."/>
            <person name="Martins L.F."/>
            <person name="Moura L.M.S."/>
            <person name="Sanchez F.B."/>
            <person name="Patane J.S.L."/>
            <person name="da Silva A.M."/>
            <person name="Setubal J.C."/>
        </authorList>
    </citation>
    <scope>NUCLEOTIDE SEQUENCE [LARGE SCALE GENOMIC DNA]</scope>
    <source>
        <strain evidence="4">ZC4RG45</strain>
    </source>
</reference>
<dbReference type="PANTHER" id="PTHR30466:SF11">
    <property type="entry name" value="FLAVIN-DEPENDENT MONOOXYGENASE, REDUCTASE SUBUNIT HSAB"/>
    <property type="match status" value="1"/>
</dbReference>
<dbReference type="EC" id="1.-.-.-" evidence="4"/>
<dbReference type="GO" id="GO:0016646">
    <property type="term" value="F:oxidoreductase activity, acting on the CH-NH group of donors, NAD or NADP as acceptor"/>
    <property type="evidence" value="ECO:0007669"/>
    <property type="project" value="UniProtKB-ARBA"/>
</dbReference>
<evidence type="ECO:0000313" key="4">
    <source>
        <dbReference type="EMBL" id="MFO7191596.1"/>
    </source>
</evidence>
<name>A0ABD6FC23_9PSEU</name>
<evidence type="ECO:0000256" key="1">
    <source>
        <dbReference type="ARBA" id="ARBA00008898"/>
    </source>
</evidence>
<dbReference type="Proteomes" id="UP000249324">
    <property type="component" value="Unassembled WGS sequence"/>
</dbReference>
<dbReference type="AlphaFoldDB" id="A0ABD6FC23"/>
<proteinExistence type="inferred from homology"/>
<comment type="caution">
    <text evidence="4">The sequence shown here is derived from an EMBL/GenBank/DDBJ whole genome shotgun (WGS) entry which is preliminary data.</text>
</comment>
<comment type="similarity">
    <text evidence="1">Belongs to the non-flavoprotein flavin reductase family.</text>
</comment>
<organism evidence="4 5">
    <name type="scientific">Thermocrispum agreste</name>
    <dbReference type="NCBI Taxonomy" id="37925"/>
    <lineage>
        <taxon>Bacteria</taxon>
        <taxon>Bacillati</taxon>
        <taxon>Actinomycetota</taxon>
        <taxon>Actinomycetes</taxon>
        <taxon>Pseudonocardiales</taxon>
        <taxon>Pseudonocardiaceae</taxon>
        <taxon>Thermocrispum</taxon>
    </lineage>
</organism>
<dbReference type="SMART" id="SM00903">
    <property type="entry name" value="Flavin_Reduct"/>
    <property type="match status" value="1"/>
</dbReference>
<dbReference type="SUPFAM" id="SSF50475">
    <property type="entry name" value="FMN-binding split barrel"/>
    <property type="match status" value="1"/>
</dbReference>
<gene>
    <name evidence="4" type="ORF">DIU77_005085</name>
</gene>